<protein>
    <recommendedName>
        <fullName evidence="6">LTD domain-containing protein</fullName>
    </recommendedName>
</protein>
<evidence type="ECO:0000256" key="5">
    <source>
        <dbReference type="SAM" id="SignalP"/>
    </source>
</evidence>
<name>A0A846ZIH8_9GAMM</name>
<dbReference type="AlphaFoldDB" id="A0A846ZIH8"/>
<dbReference type="GO" id="GO:0007154">
    <property type="term" value="P:cell communication"/>
    <property type="evidence" value="ECO:0007669"/>
    <property type="project" value="InterPro"/>
</dbReference>
<dbReference type="InterPro" id="IPR003644">
    <property type="entry name" value="Calx_beta"/>
</dbReference>
<evidence type="ECO:0000313" key="8">
    <source>
        <dbReference type="Proteomes" id="UP000541636"/>
    </source>
</evidence>
<keyword evidence="2" id="KW-0677">Repeat</keyword>
<comment type="caution">
    <text evidence="7">The sequence shown here is derived from an EMBL/GenBank/DDBJ whole genome shotgun (WGS) entry which is preliminary data.</text>
</comment>
<evidence type="ECO:0000259" key="6">
    <source>
        <dbReference type="PROSITE" id="PS51841"/>
    </source>
</evidence>
<dbReference type="GO" id="GO:0003824">
    <property type="term" value="F:catalytic activity"/>
    <property type="evidence" value="ECO:0007669"/>
    <property type="project" value="InterPro"/>
</dbReference>
<dbReference type="Gene3D" id="3.60.10.10">
    <property type="entry name" value="Endonuclease/exonuclease/phosphatase"/>
    <property type="match status" value="1"/>
</dbReference>
<dbReference type="RefSeq" id="WP_168608447.1">
    <property type="nucleotide sequence ID" value="NZ_JAAZQD010000001.1"/>
</dbReference>
<dbReference type="CDD" id="cd04486">
    <property type="entry name" value="YhcR_OBF_like"/>
    <property type="match status" value="1"/>
</dbReference>
<dbReference type="SUPFAM" id="SSF141072">
    <property type="entry name" value="CalX-like"/>
    <property type="match status" value="1"/>
</dbReference>
<dbReference type="PANTHER" id="PTHR42834">
    <property type="entry name" value="ENDONUCLEASE/EXONUCLEASE/PHOSPHATASE FAMILY PROTEIN (AFU_ORTHOLOGUE AFUA_3G09210)"/>
    <property type="match status" value="1"/>
</dbReference>
<evidence type="ECO:0000256" key="4">
    <source>
        <dbReference type="SAM" id="MobiDB-lite"/>
    </source>
</evidence>
<keyword evidence="3" id="KW-0106">Calcium</keyword>
<dbReference type="Gene3D" id="2.60.40.1260">
    <property type="entry name" value="Lamin Tail domain"/>
    <property type="match status" value="1"/>
</dbReference>
<evidence type="ECO:0000313" key="7">
    <source>
        <dbReference type="EMBL" id="NKZ38034.1"/>
    </source>
</evidence>
<dbReference type="InterPro" id="IPR036691">
    <property type="entry name" value="Endo/exonu/phosph_ase_sf"/>
</dbReference>
<feature type="chain" id="PRO_5033055560" description="LTD domain-containing protein" evidence="5">
    <location>
        <begin position="26"/>
        <end position="936"/>
    </location>
</feature>
<keyword evidence="8" id="KW-1185">Reference proteome</keyword>
<keyword evidence="1 5" id="KW-0732">Signal</keyword>
<feature type="domain" description="LTD" evidence="6">
    <location>
        <begin position="19"/>
        <end position="139"/>
    </location>
</feature>
<gene>
    <name evidence="7" type="ORF">HF690_03575</name>
</gene>
<dbReference type="InterPro" id="IPR038081">
    <property type="entry name" value="CalX-like_sf"/>
</dbReference>
<dbReference type="Pfam" id="PF00932">
    <property type="entry name" value="LTD"/>
    <property type="match status" value="1"/>
</dbReference>
<dbReference type="InterPro" id="IPR036415">
    <property type="entry name" value="Lamin_tail_dom_sf"/>
</dbReference>
<dbReference type="SUPFAM" id="SSF56219">
    <property type="entry name" value="DNase I-like"/>
    <property type="match status" value="1"/>
</dbReference>
<dbReference type="SMART" id="SM00237">
    <property type="entry name" value="Calx_beta"/>
    <property type="match status" value="1"/>
</dbReference>
<sequence length="936" mass="99499">MRLNGRCALFGAALAMLLAAMPAMASDLTISQFRVRGPQGGNDEFVELHNGGASAVDVGGYKFQASNASGTVGTRATLPSGTTIAPGCFLLLTNTASNGYSGSVAGDIHYKTGVTDTGGLALTDASGNVIDQIGLSAGSAFGEGTRLSSLGSTNADRSYARKADANGAIQDTDDNATDFALQQPSDPHDAASTCTAVGFSVSVADASVTEGNSGDRSLQFTLTLSEPAPATGASVRVTTADDTATVADHDYDALDQVVSFAPGATTATVDVTVHGDTKVESDEDFFLRLSDASTGLSIGNGQAIGAILNDDIATVEIFDIQGSGSTSPYVGQKVRTLDNIVTAIGPNGFFIQTPDARDDHNRLTSNGVYVYTGSAPTVAVGDAVDVLARVSEYYDLTELSSATVTVDSHDNALPAAVVFDKNTPSSDPAHLSCGTTNFECFEGMRVTVAHGIVDRGNQSYSGDRYAEFFASAGGVRSLRSQGVPYGDQPSDVNSGVWDGNPEVFEVDADALGAVPNGTGYNGGSRFTATGVMSYDYGDYELWPSSIQVTHDNPMPRPVHDRVGMGTLRLGNFNLLRLCDTVAGNTTYTCGDRGEPSEAQLAIKLQRLSQYIGGVLKKPDVLSVEEVENINVLQQLADQLNSDWGTNYTPYLIEGHDPSGIDVGFLVRSERVMVTGIQQLGGDTTWNDPSKGGQTAFLQDRPPLLLEGRLRGPGSFAFHVLAVHPKSRIGVDSGSSADRNREKRFLQAKETAQFVQALQSDPRYRNMPLIVMGDFNAYQFTDGWVDVVGAIAGTYDDSANLLDLGGNIVHPALWNAVRSLPKNQRYSFLYTEQLGSIQGYATRDVPVMQVLDQALLNTVAQRYFQRFEYGRGDLDAPDETEYQAYNATGLEKAVGVSDHDGFVLDLSRPHGPHGHGWWGHQHGHHHGHDHDHGHHGH</sequence>
<evidence type="ECO:0000256" key="3">
    <source>
        <dbReference type="ARBA" id="ARBA00022837"/>
    </source>
</evidence>
<dbReference type="GO" id="GO:0016020">
    <property type="term" value="C:membrane"/>
    <property type="evidence" value="ECO:0007669"/>
    <property type="project" value="InterPro"/>
</dbReference>
<feature type="compositionally biased region" description="Basic and acidic residues" evidence="4">
    <location>
        <begin position="927"/>
        <end position="936"/>
    </location>
</feature>
<evidence type="ECO:0000256" key="2">
    <source>
        <dbReference type="ARBA" id="ARBA00022737"/>
    </source>
</evidence>
<dbReference type="InterPro" id="IPR005135">
    <property type="entry name" value="Endo/exonuclease/phosphatase"/>
</dbReference>
<dbReference type="InterPro" id="IPR001322">
    <property type="entry name" value="Lamin_tail_dom"/>
</dbReference>
<evidence type="ECO:0000256" key="1">
    <source>
        <dbReference type="ARBA" id="ARBA00022729"/>
    </source>
</evidence>
<proteinExistence type="predicted"/>
<reference evidence="7 8" key="1">
    <citation type="journal article" date="2017" name="Int. J. Syst. Evol. Microbiol.">
        <title>Oleiagrimonas citrea sp. nov., a marine bacterium isolated from tidal flat sediment and emended description of the genus Oleiagrimonas Fang et al. 2015 and Oleiagrimonas soli.</title>
        <authorList>
            <person name="Yang S.H."/>
            <person name="Seo H.S."/>
            <person name="Seong C.N."/>
            <person name="Kwon K.K."/>
        </authorList>
    </citation>
    <scope>NUCLEOTIDE SEQUENCE [LARGE SCALE GENOMIC DNA]</scope>
    <source>
        <strain evidence="7 8">MEBiC09124</strain>
    </source>
</reference>
<dbReference type="EMBL" id="JAAZQD010000001">
    <property type="protein sequence ID" value="NKZ38034.1"/>
    <property type="molecule type" value="Genomic_DNA"/>
</dbReference>
<dbReference type="PROSITE" id="PS51841">
    <property type="entry name" value="LTD"/>
    <property type="match status" value="1"/>
</dbReference>
<dbReference type="Pfam" id="PF19580">
    <property type="entry name" value="Exo_endo_phos_3"/>
    <property type="match status" value="1"/>
</dbReference>
<feature type="signal peptide" evidence="5">
    <location>
        <begin position="1"/>
        <end position="25"/>
    </location>
</feature>
<organism evidence="7 8">
    <name type="scientific">Oleiagrimonas citrea</name>
    <dbReference type="NCBI Taxonomy" id="1665687"/>
    <lineage>
        <taxon>Bacteria</taxon>
        <taxon>Pseudomonadati</taxon>
        <taxon>Pseudomonadota</taxon>
        <taxon>Gammaproteobacteria</taxon>
        <taxon>Lysobacterales</taxon>
        <taxon>Rhodanobacteraceae</taxon>
        <taxon>Oleiagrimonas</taxon>
    </lineage>
</organism>
<dbReference type="Proteomes" id="UP000541636">
    <property type="component" value="Unassembled WGS sequence"/>
</dbReference>
<accession>A0A846ZIH8</accession>
<feature type="region of interest" description="Disordered" evidence="4">
    <location>
        <begin position="914"/>
        <end position="936"/>
    </location>
</feature>
<dbReference type="Pfam" id="PF03160">
    <property type="entry name" value="Calx-beta"/>
    <property type="match status" value="1"/>
</dbReference>
<dbReference type="PANTHER" id="PTHR42834:SF1">
    <property type="entry name" value="ENDONUCLEASE_EXONUCLEASE_PHOSPHATASE FAMILY PROTEIN (AFU_ORTHOLOGUE AFUA_3G09210)"/>
    <property type="match status" value="1"/>
</dbReference>
<dbReference type="SUPFAM" id="SSF74853">
    <property type="entry name" value="Lamin A/C globular tail domain"/>
    <property type="match status" value="1"/>
</dbReference>
<dbReference type="Gene3D" id="2.60.40.2030">
    <property type="match status" value="1"/>
</dbReference>